<dbReference type="Proteomes" id="UP000028839">
    <property type="component" value="Unassembled WGS sequence"/>
</dbReference>
<sequence length="305" mass="33097">MVEVLLQMTASIVCGIAWRYFSQQHLSPKNTREVLTELVYYLFLPALVLDVLWLADLGGAAGGIAVVAASGVFIALALAWGAYRLLAASCRSTQGALLLAAGFPNVTYLGLPVLQSTFGDWAKAVAIQYDLFACTPLVLTLGIHIARIHGRDGGSANHLLELLKTPPLWAAAMGVSLNLGGVPEPAGLHGFLNMMASSVVPLMLLSLGMGLEWPRNQWRHLPLLFPVLIIQLCLMPLWAMFISHFFAFDSFQRTAVILEAAMPSMVLGIVLCDRFHLNTSLYAAAVTFSTALSLVTLPLWYQFLT</sequence>
<feature type="transmembrane region" description="Helical" evidence="8">
    <location>
        <begin position="254"/>
        <end position="272"/>
    </location>
</feature>
<feature type="transmembrane region" description="Helical" evidence="8">
    <location>
        <begin position="95"/>
        <end position="114"/>
    </location>
</feature>
<dbReference type="GO" id="GO:0005886">
    <property type="term" value="C:plasma membrane"/>
    <property type="evidence" value="ECO:0007669"/>
    <property type="project" value="UniProtKB-SubCell"/>
</dbReference>
<dbReference type="Gene3D" id="1.20.1530.20">
    <property type="match status" value="1"/>
</dbReference>
<gene>
    <name evidence="9" type="ORF">IB75_07105</name>
</gene>
<feature type="transmembrane region" description="Helical" evidence="8">
    <location>
        <begin position="6"/>
        <end position="22"/>
    </location>
</feature>
<evidence type="ECO:0000256" key="3">
    <source>
        <dbReference type="ARBA" id="ARBA00022448"/>
    </source>
</evidence>
<keyword evidence="7 8" id="KW-0472">Membrane</keyword>
<feature type="transmembrane region" description="Helical" evidence="8">
    <location>
        <begin position="279"/>
        <end position="301"/>
    </location>
</feature>
<feature type="transmembrane region" description="Helical" evidence="8">
    <location>
        <begin position="126"/>
        <end position="146"/>
    </location>
</feature>
<dbReference type="GO" id="GO:0055085">
    <property type="term" value="P:transmembrane transport"/>
    <property type="evidence" value="ECO:0007669"/>
    <property type="project" value="InterPro"/>
</dbReference>
<evidence type="ECO:0000256" key="4">
    <source>
        <dbReference type="ARBA" id="ARBA00022475"/>
    </source>
</evidence>
<dbReference type="Pfam" id="PF03547">
    <property type="entry name" value="Mem_trans"/>
    <property type="match status" value="2"/>
</dbReference>
<reference evidence="9 10" key="1">
    <citation type="submission" date="2014-07" db="EMBL/GenBank/DDBJ databases">
        <title>Comparative analysis of Nitrosococcus oceani genome inventories of strains from Pacific and Atlantic gyres.</title>
        <authorList>
            <person name="Lim C.K."/>
            <person name="Wang L."/>
            <person name="Sayavedra-Soto L.A."/>
            <person name="Klotz M.G."/>
        </authorList>
    </citation>
    <scope>NUCLEOTIDE SEQUENCE [LARGE SCALE GENOMIC DNA]</scope>
    <source>
        <strain evidence="9 10">C-27</strain>
    </source>
</reference>
<feature type="transmembrane region" description="Helical" evidence="8">
    <location>
        <begin position="34"/>
        <end position="55"/>
    </location>
</feature>
<dbReference type="PANTHER" id="PTHR36838:SF1">
    <property type="entry name" value="SLR1864 PROTEIN"/>
    <property type="match status" value="1"/>
</dbReference>
<dbReference type="AlphaFoldDB" id="A0A0E2Z3G1"/>
<comment type="similarity">
    <text evidence="2">Belongs to the auxin efflux carrier (TC 2.A.69) family.</text>
</comment>
<proteinExistence type="inferred from homology"/>
<accession>A0A0E2Z3G1</accession>
<evidence type="ECO:0000256" key="5">
    <source>
        <dbReference type="ARBA" id="ARBA00022692"/>
    </source>
</evidence>
<organism evidence="9 10">
    <name type="scientific">Nitrosococcus oceani C-27</name>
    <dbReference type="NCBI Taxonomy" id="314279"/>
    <lineage>
        <taxon>Bacteria</taxon>
        <taxon>Pseudomonadati</taxon>
        <taxon>Pseudomonadota</taxon>
        <taxon>Gammaproteobacteria</taxon>
        <taxon>Chromatiales</taxon>
        <taxon>Chromatiaceae</taxon>
        <taxon>Nitrosococcus</taxon>
    </lineage>
</organism>
<evidence type="ECO:0000256" key="7">
    <source>
        <dbReference type="ARBA" id="ARBA00023136"/>
    </source>
</evidence>
<evidence type="ECO:0000256" key="6">
    <source>
        <dbReference type="ARBA" id="ARBA00022989"/>
    </source>
</evidence>
<dbReference type="PANTHER" id="PTHR36838">
    <property type="entry name" value="AUXIN EFFLUX CARRIER FAMILY PROTEIN"/>
    <property type="match status" value="1"/>
</dbReference>
<dbReference type="OrthoDB" id="5291198at2"/>
<evidence type="ECO:0000256" key="8">
    <source>
        <dbReference type="SAM" id="Phobius"/>
    </source>
</evidence>
<feature type="transmembrane region" description="Helical" evidence="8">
    <location>
        <begin position="158"/>
        <end position="179"/>
    </location>
</feature>
<keyword evidence="3" id="KW-0813">Transport</keyword>
<dbReference type="HOGENOM" id="CLU_056175_5_2_6"/>
<evidence type="ECO:0000256" key="2">
    <source>
        <dbReference type="ARBA" id="ARBA00010145"/>
    </source>
</evidence>
<keyword evidence="6 8" id="KW-1133">Transmembrane helix</keyword>
<protein>
    <submittedName>
        <fullName evidence="9">Transporter</fullName>
    </submittedName>
</protein>
<evidence type="ECO:0000313" key="10">
    <source>
        <dbReference type="Proteomes" id="UP000028839"/>
    </source>
</evidence>
<evidence type="ECO:0000256" key="1">
    <source>
        <dbReference type="ARBA" id="ARBA00004651"/>
    </source>
</evidence>
<dbReference type="InterPro" id="IPR004776">
    <property type="entry name" value="Mem_transp_PIN-like"/>
</dbReference>
<dbReference type="InterPro" id="IPR038770">
    <property type="entry name" value="Na+/solute_symporter_sf"/>
</dbReference>
<dbReference type="EMBL" id="JPGN01000042">
    <property type="protein sequence ID" value="KFI19736.1"/>
    <property type="molecule type" value="Genomic_DNA"/>
</dbReference>
<feature type="transmembrane region" description="Helical" evidence="8">
    <location>
        <begin position="223"/>
        <end position="248"/>
    </location>
</feature>
<comment type="subcellular location">
    <subcellularLocation>
        <location evidence="1">Cell membrane</location>
        <topology evidence="1">Multi-pass membrane protein</topology>
    </subcellularLocation>
</comment>
<comment type="caution">
    <text evidence="9">The sequence shown here is derived from an EMBL/GenBank/DDBJ whole genome shotgun (WGS) entry which is preliminary data.</text>
</comment>
<evidence type="ECO:0000313" key="9">
    <source>
        <dbReference type="EMBL" id="KFI19736.1"/>
    </source>
</evidence>
<keyword evidence="4" id="KW-1003">Cell membrane</keyword>
<name>A0A0E2Z3G1_9GAMM</name>
<keyword evidence="5 8" id="KW-0812">Transmembrane</keyword>
<feature type="transmembrane region" description="Helical" evidence="8">
    <location>
        <begin position="191"/>
        <end position="211"/>
    </location>
</feature>
<feature type="transmembrane region" description="Helical" evidence="8">
    <location>
        <begin position="61"/>
        <end position="83"/>
    </location>
</feature>